<evidence type="ECO:0000256" key="8">
    <source>
        <dbReference type="ARBA" id="ARBA00023002"/>
    </source>
</evidence>
<comment type="catalytic activity">
    <reaction evidence="11">
        <text>S-sulfanylglutathione + O2 + H2O = sulfite + glutathione + 2 H(+)</text>
        <dbReference type="Rhea" id="RHEA:12981"/>
        <dbReference type="ChEBI" id="CHEBI:15377"/>
        <dbReference type="ChEBI" id="CHEBI:15378"/>
        <dbReference type="ChEBI" id="CHEBI:15379"/>
        <dbReference type="ChEBI" id="CHEBI:17359"/>
        <dbReference type="ChEBI" id="CHEBI:57925"/>
        <dbReference type="ChEBI" id="CHEBI:58905"/>
        <dbReference type="EC" id="1.13.11.18"/>
    </reaction>
</comment>
<dbReference type="Pfam" id="PF00753">
    <property type="entry name" value="Lactamase_B"/>
    <property type="match status" value="2"/>
</dbReference>
<evidence type="ECO:0000256" key="4">
    <source>
        <dbReference type="ARBA" id="ARBA00022723"/>
    </source>
</evidence>
<evidence type="ECO:0000256" key="7">
    <source>
        <dbReference type="ARBA" id="ARBA00022990"/>
    </source>
</evidence>
<comment type="subcellular location">
    <subcellularLocation>
        <location evidence="2">Mitochondrion</location>
    </subcellularLocation>
</comment>
<keyword evidence="8" id="KW-0560">Oxidoreductase</keyword>
<accession>A0A090M562</accession>
<dbReference type="InterPro" id="IPR036866">
    <property type="entry name" value="RibonucZ/Hydroxyglut_hydro"/>
</dbReference>
<organism evidence="15 16">
    <name type="scientific">Ostreococcus tauri</name>
    <name type="common">Marine green alga</name>
    <dbReference type="NCBI Taxonomy" id="70448"/>
    <lineage>
        <taxon>Eukaryota</taxon>
        <taxon>Viridiplantae</taxon>
        <taxon>Chlorophyta</taxon>
        <taxon>Mamiellophyceae</taxon>
        <taxon>Mamiellales</taxon>
        <taxon>Bathycoccaceae</taxon>
        <taxon>Ostreococcus</taxon>
    </lineage>
</organism>
<keyword evidence="5" id="KW-0809">Transit peptide</keyword>
<keyword evidence="16" id="KW-1185">Reference proteome</keyword>
<comment type="cofactor">
    <cofactor evidence="1">
        <name>Fe(2+)</name>
        <dbReference type="ChEBI" id="CHEBI:29033"/>
    </cofactor>
</comment>
<reference evidence="15 16" key="2">
    <citation type="journal article" date="2014" name="BMC Genomics">
        <title>An improved genome of the model marine alga Ostreococcus tauri unfolds by assessing Illumina de novo assemblies.</title>
        <authorList>
            <person name="Blanc-Mathieu R."/>
            <person name="Verhelst B."/>
            <person name="Derelle E."/>
            <person name="Rombauts S."/>
            <person name="Bouget F.Y."/>
            <person name="Carre I."/>
            <person name="Chateau A."/>
            <person name="Eyre-Walker A."/>
            <person name="Grimsley N."/>
            <person name="Moreau H."/>
            <person name="Piegu B."/>
            <person name="Rivals E."/>
            <person name="Schackwitz W."/>
            <person name="Van de Peer Y."/>
            <person name="Piganeau G."/>
        </authorList>
    </citation>
    <scope>NUCLEOTIDE SEQUENCE [LARGE SCALE GENOMIC DNA]</scope>
    <source>
        <strain evidence="16">OTTH 0595 / CCAP 157/2 / RCC745</strain>
    </source>
</reference>
<keyword evidence="6" id="KW-0223">Dioxygenase</keyword>
<dbReference type="CDD" id="cd07724">
    <property type="entry name" value="POD-like_MBL-fold"/>
    <property type="match status" value="1"/>
</dbReference>
<dbReference type="GO" id="GO:0050313">
    <property type="term" value="F:sulfur dioxygenase activity"/>
    <property type="evidence" value="ECO:0007669"/>
    <property type="project" value="UniProtKB-EC"/>
</dbReference>
<dbReference type="GeneID" id="34946181"/>
<dbReference type="RefSeq" id="XP_022839770.1">
    <property type="nucleotide sequence ID" value="XM_022983132.1"/>
</dbReference>
<dbReference type="FunCoup" id="A0A090M562">
    <property type="interactions" value="888"/>
</dbReference>
<dbReference type="AlphaFoldDB" id="A0A090M562"/>
<evidence type="ECO:0000256" key="11">
    <source>
        <dbReference type="ARBA" id="ARBA00050990"/>
    </source>
</evidence>
<evidence type="ECO:0000256" key="5">
    <source>
        <dbReference type="ARBA" id="ARBA00022946"/>
    </source>
</evidence>
<dbReference type="PANTHER" id="PTHR43084">
    <property type="entry name" value="PERSULFIDE DIOXYGENASE ETHE1"/>
    <property type="match status" value="1"/>
</dbReference>
<evidence type="ECO:0000256" key="12">
    <source>
        <dbReference type="ARBA" id="ARBA00066686"/>
    </source>
</evidence>
<gene>
    <name evidence="15" type="ORF">OT_ostta10g01260</name>
</gene>
<dbReference type="InterPro" id="IPR029021">
    <property type="entry name" value="Prot-tyrosine_phosphatase-like"/>
</dbReference>
<dbReference type="KEGG" id="ota:OT_ostta10g01260"/>
<dbReference type="GO" id="GO:0006749">
    <property type="term" value="P:glutathione metabolic process"/>
    <property type="evidence" value="ECO:0007669"/>
    <property type="project" value="InterPro"/>
</dbReference>
<proteinExistence type="inferred from homology"/>
<evidence type="ECO:0000256" key="3">
    <source>
        <dbReference type="ARBA" id="ARBA00006759"/>
    </source>
</evidence>
<dbReference type="InterPro" id="IPR051682">
    <property type="entry name" value="Mito_Persulfide_Diox"/>
</dbReference>
<evidence type="ECO:0000256" key="13">
    <source>
        <dbReference type="ARBA" id="ARBA00077964"/>
    </source>
</evidence>
<evidence type="ECO:0000256" key="2">
    <source>
        <dbReference type="ARBA" id="ARBA00004173"/>
    </source>
</evidence>
<dbReference type="Proteomes" id="UP000009170">
    <property type="component" value="Unassembled WGS sequence"/>
</dbReference>
<evidence type="ECO:0000256" key="1">
    <source>
        <dbReference type="ARBA" id="ARBA00001954"/>
    </source>
</evidence>
<evidence type="ECO:0000313" key="16">
    <source>
        <dbReference type="Proteomes" id="UP000009170"/>
    </source>
</evidence>
<dbReference type="Gene3D" id="3.60.15.10">
    <property type="entry name" value="Ribonuclease Z/Hydroxyacylglutathione hydrolase-like"/>
    <property type="match status" value="1"/>
</dbReference>
<dbReference type="GO" id="GO:0005739">
    <property type="term" value="C:mitochondrion"/>
    <property type="evidence" value="ECO:0007669"/>
    <property type="project" value="UniProtKB-SubCell"/>
</dbReference>
<dbReference type="InParanoid" id="A0A090M562"/>
<reference evidence="16" key="1">
    <citation type="journal article" date="2006" name="Proc. Natl. Acad. Sci. U.S.A.">
        <title>Genome analysis of the smallest free-living eukaryote Ostreococcus tauri unveils many unique features.</title>
        <authorList>
            <person name="Derelle E."/>
            <person name="Ferraz C."/>
            <person name="Rombauts S."/>
            <person name="Rouze P."/>
            <person name="Worden A.Z."/>
            <person name="Robbens S."/>
            <person name="Partensky F."/>
            <person name="Degroeve S."/>
            <person name="Echeynie S."/>
            <person name="Cooke R."/>
            <person name="Saeys Y."/>
            <person name="Wuyts J."/>
            <person name="Jabbari K."/>
            <person name="Bowler C."/>
            <person name="Panaud O."/>
            <person name="Piegu B."/>
            <person name="Ball S.G."/>
            <person name="Ral J.-P."/>
            <person name="Bouget F.-Y."/>
            <person name="Piganeau G."/>
            <person name="De Baets B."/>
            <person name="Picard A."/>
            <person name="Delseny M."/>
            <person name="Demaille J."/>
            <person name="Van de Peer Y."/>
            <person name="Moreau H."/>
        </authorList>
    </citation>
    <scope>NUCLEOTIDE SEQUENCE [LARGE SCALE GENOMIC DNA]</scope>
    <source>
        <strain evidence="16">OTTH 0595 / CCAP 157/2 / RCC745</strain>
    </source>
</reference>
<dbReference type="GO" id="GO:0046872">
    <property type="term" value="F:metal ion binding"/>
    <property type="evidence" value="ECO:0007669"/>
    <property type="project" value="UniProtKB-KW"/>
</dbReference>
<evidence type="ECO:0000256" key="6">
    <source>
        <dbReference type="ARBA" id="ARBA00022964"/>
    </source>
</evidence>
<keyword evidence="10" id="KW-0496">Mitochondrion</keyword>
<dbReference type="OrthoDB" id="449487at2759"/>
<comment type="similarity">
    <text evidence="3">Belongs to the metallo-beta-lactamase superfamily. Glyoxalase II family.</text>
</comment>
<dbReference type="Gene3D" id="3.90.190.10">
    <property type="entry name" value="Protein tyrosine phosphatase superfamily"/>
    <property type="match status" value="1"/>
</dbReference>
<dbReference type="EMBL" id="CAID01000010">
    <property type="protein sequence ID" value="CEF99331.1"/>
    <property type="molecule type" value="Genomic_DNA"/>
</dbReference>
<protein>
    <recommendedName>
        <fullName evidence="12">persulfide dioxygenase</fullName>
        <ecNumber evidence="12">1.13.11.18</ecNumber>
    </recommendedName>
    <alternativeName>
        <fullName evidence="13">Sulfur dioxygenase ETHE1</fullName>
    </alternativeName>
</protein>
<comment type="caution">
    <text evidence="15">The sequence shown here is derived from an EMBL/GenBank/DDBJ whole genome shotgun (WGS) entry which is preliminary data.</text>
</comment>
<dbReference type="STRING" id="70448.A0A090M562"/>
<dbReference type="SUPFAM" id="SSF56281">
    <property type="entry name" value="Metallo-hydrolase/oxidoreductase"/>
    <property type="match status" value="1"/>
</dbReference>
<dbReference type="InterPro" id="IPR044528">
    <property type="entry name" value="POD-like_MBL-fold"/>
</dbReference>
<evidence type="ECO:0000256" key="10">
    <source>
        <dbReference type="ARBA" id="ARBA00023128"/>
    </source>
</evidence>
<dbReference type="FunFam" id="3.60.15.10:FF:000013">
    <property type="entry name" value="Persulfide dioxygenase ETHE1, mitochondrial"/>
    <property type="match status" value="1"/>
</dbReference>
<keyword evidence="9" id="KW-0408">Iron</keyword>
<dbReference type="EC" id="1.13.11.18" evidence="12"/>
<dbReference type="PANTHER" id="PTHR43084:SF1">
    <property type="entry name" value="PERSULFIDE DIOXYGENASE ETHE1, MITOCHONDRIAL"/>
    <property type="match status" value="1"/>
</dbReference>
<evidence type="ECO:0000313" key="15">
    <source>
        <dbReference type="EMBL" id="CEF99331.1"/>
    </source>
</evidence>
<dbReference type="SMART" id="SM00849">
    <property type="entry name" value="Lactamase_B"/>
    <property type="match status" value="1"/>
</dbReference>
<dbReference type="GO" id="GO:0070813">
    <property type="term" value="P:hydrogen sulfide metabolic process"/>
    <property type="evidence" value="ECO:0007669"/>
    <property type="project" value="TreeGrafter"/>
</dbReference>
<evidence type="ECO:0000259" key="14">
    <source>
        <dbReference type="SMART" id="SM00849"/>
    </source>
</evidence>
<keyword evidence="4" id="KW-0479">Metal-binding</keyword>
<keyword evidence="7" id="KW-0007">Acetylation</keyword>
<name>A0A090M562_OSTTA</name>
<dbReference type="InterPro" id="IPR001279">
    <property type="entry name" value="Metallo-B-lactamas"/>
</dbReference>
<evidence type="ECO:0000256" key="9">
    <source>
        <dbReference type="ARBA" id="ARBA00023004"/>
    </source>
</evidence>
<feature type="domain" description="Metallo-beta-lactamase" evidence="14">
    <location>
        <begin position="163"/>
        <end position="326"/>
    </location>
</feature>
<sequence>MPVSSLPNVREFSTDGVVLVGDLSQADVQEALSDGKFASWIYMNPESDANFPLAAKSALGEAFKQVTVEGSTLTRGLANALTEAMETLPRPTMVQCSTATRASIAYILYKAREKKWPQAGALQRAREMGLKFFSKPPLAAFVRDSLRSDGLIFRQLFDTSGSSTYTYLLGCPITKEAVLIDPVKEMVERDIAVVDGLGLKLKYAINTHCHADHITGTGDLKKKIPGLKSVISKASLARADMFVEHGDVISFGADSSSINLEVRATPGHTDGCVSYVCDNMVFTGDALLIRGCGRTDFQGGSSEKLFESVRNQLFVLPDETLVYPAHDYQGRTMSTIAEEKALNPRLGVAKTKEEFVEIMNNLKLDYPKQIDKALPANLKCGIDD</sequence>